<comment type="similarity">
    <text evidence="1">Belongs to the precorrin methyltransferase family.</text>
</comment>
<dbReference type="Proteomes" id="UP000078389">
    <property type="component" value="Unassembled WGS sequence"/>
</dbReference>
<evidence type="ECO:0000313" key="10">
    <source>
        <dbReference type="EMBL" id="OAM76678.1"/>
    </source>
</evidence>
<dbReference type="GO" id="GO:0016491">
    <property type="term" value="F:oxidoreductase activity"/>
    <property type="evidence" value="ECO:0007669"/>
    <property type="project" value="UniProtKB-KW"/>
</dbReference>
<dbReference type="STRING" id="1770058.A3840_12050"/>
<dbReference type="PANTHER" id="PTHR45790">
    <property type="entry name" value="SIROHEME SYNTHASE-RELATED"/>
    <property type="match status" value="1"/>
</dbReference>
<dbReference type="Gene3D" id="3.30.160.110">
    <property type="entry name" value="Siroheme synthase, domain 2"/>
    <property type="match status" value="1"/>
</dbReference>
<evidence type="ECO:0000259" key="9">
    <source>
        <dbReference type="Pfam" id="PF10414"/>
    </source>
</evidence>
<dbReference type="InterPro" id="IPR035996">
    <property type="entry name" value="4pyrrol_Methylase_sf"/>
</dbReference>
<feature type="domain" description="Tetrapyrrole methylase" evidence="8">
    <location>
        <begin position="149"/>
        <end position="253"/>
    </location>
</feature>
<feature type="region of interest" description="Disordered" evidence="7">
    <location>
        <begin position="253"/>
        <end position="288"/>
    </location>
</feature>
<keyword evidence="11" id="KW-1185">Reference proteome</keyword>
<evidence type="ECO:0000256" key="3">
    <source>
        <dbReference type="ARBA" id="ARBA00023002"/>
    </source>
</evidence>
<dbReference type="InterPro" id="IPR000878">
    <property type="entry name" value="4pyrrol_Mease"/>
</dbReference>
<feature type="compositionally biased region" description="Low complexity" evidence="7">
    <location>
        <begin position="268"/>
        <end position="288"/>
    </location>
</feature>
<dbReference type="Pfam" id="PF00590">
    <property type="entry name" value="TP_methylase"/>
    <property type="match status" value="1"/>
</dbReference>
<dbReference type="PANTHER" id="PTHR45790:SF3">
    <property type="entry name" value="S-ADENOSYL-L-METHIONINE-DEPENDENT UROPORPHYRINOGEN III METHYLTRANSFERASE, CHLOROPLASTIC"/>
    <property type="match status" value="1"/>
</dbReference>
<evidence type="ECO:0000256" key="4">
    <source>
        <dbReference type="ARBA" id="ARBA00023027"/>
    </source>
</evidence>
<evidence type="ECO:0000256" key="5">
    <source>
        <dbReference type="ARBA" id="ARBA00023244"/>
    </source>
</evidence>
<dbReference type="InterPro" id="IPR006367">
    <property type="entry name" value="Sirohaem_synthase_N"/>
</dbReference>
<sequence>MRPWSAEDLSNTALAIADLESDAEARAFIAAARAASVPYNVIDQPEFCQFQFGAIVNRSPLVVGISTAGAAPILGQAVRRRIETLLPRSLALWAQLAARLRDRVMENLAPGPQRRVFWERLADKAFGEAPPVRADEEISPVTAMPLGRISLVGAGPGAPDLLTVKAVRALQSADIILFDARVPAAILELARREARRLPVADDAVAQMVALARQGKHVVRLRTGDALSDTGGEMITRLEDAGIAVNMVPGLPAARQRSDRTWPRRQPLTSSRTSASSPSRPARSAHWSP</sequence>
<dbReference type="GO" id="GO:0004851">
    <property type="term" value="F:uroporphyrin-III C-methyltransferase activity"/>
    <property type="evidence" value="ECO:0007669"/>
    <property type="project" value="UniProtKB-EC"/>
</dbReference>
<dbReference type="AlphaFoldDB" id="A0A178HXG7"/>
<dbReference type="NCBIfam" id="TIGR01470">
    <property type="entry name" value="cysG_Nterm"/>
    <property type="match status" value="1"/>
</dbReference>
<evidence type="ECO:0000313" key="11">
    <source>
        <dbReference type="Proteomes" id="UP000078389"/>
    </source>
</evidence>
<comment type="pathway">
    <text evidence="6">Porphyrin-containing compound metabolism.</text>
</comment>
<gene>
    <name evidence="10" type="ORF">A3840_12050</name>
</gene>
<reference evidence="10 11" key="1">
    <citation type="submission" date="2016-03" db="EMBL/GenBank/DDBJ databases">
        <title>Genome sequencing of Devosia sp. S37.</title>
        <authorList>
            <person name="Mohd Nor M."/>
        </authorList>
    </citation>
    <scope>NUCLEOTIDE SEQUENCE [LARGE SCALE GENOMIC DNA]</scope>
    <source>
        <strain evidence="10 11">S37</strain>
    </source>
</reference>
<dbReference type="SUPFAM" id="SSF75615">
    <property type="entry name" value="Siroheme synthase middle domains-like"/>
    <property type="match status" value="1"/>
</dbReference>
<dbReference type="Pfam" id="PF13241">
    <property type="entry name" value="NAD_binding_7"/>
    <property type="match status" value="1"/>
</dbReference>
<dbReference type="InterPro" id="IPR050161">
    <property type="entry name" value="Siro_Cobalamin_biosynth"/>
</dbReference>
<evidence type="ECO:0000256" key="6">
    <source>
        <dbReference type="ARBA" id="ARBA00023444"/>
    </source>
</evidence>
<proteinExistence type="inferred from homology"/>
<keyword evidence="4" id="KW-0520">NAD</keyword>
<dbReference type="SUPFAM" id="SSF53790">
    <property type="entry name" value="Tetrapyrrole methylase"/>
    <property type="match status" value="1"/>
</dbReference>
<dbReference type="Gene3D" id="1.10.8.210">
    <property type="entry name" value="Sirohaem synthase, dimerisation domain"/>
    <property type="match status" value="1"/>
</dbReference>
<comment type="caution">
    <text evidence="10">The sequence shown here is derived from an EMBL/GenBank/DDBJ whole genome shotgun (WGS) entry which is preliminary data.</text>
</comment>
<dbReference type="EMBL" id="LVVY01000091">
    <property type="protein sequence ID" value="OAM76678.1"/>
    <property type="molecule type" value="Genomic_DNA"/>
</dbReference>
<evidence type="ECO:0000256" key="2">
    <source>
        <dbReference type="ARBA" id="ARBA00012162"/>
    </source>
</evidence>
<feature type="domain" description="Sirohaem synthase dimerisation" evidence="9">
    <location>
        <begin position="90"/>
        <end position="129"/>
    </location>
</feature>
<keyword evidence="3" id="KW-0560">Oxidoreductase</keyword>
<name>A0A178HXG7_9HYPH</name>
<dbReference type="InterPro" id="IPR003043">
    <property type="entry name" value="Uropor_MeTrfase_CS"/>
</dbReference>
<evidence type="ECO:0000256" key="1">
    <source>
        <dbReference type="ARBA" id="ARBA00005879"/>
    </source>
</evidence>
<organism evidence="10 11">
    <name type="scientific">Devosia elaeis</name>
    <dbReference type="NCBI Taxonomy" id="1770058"/>
    <lineage>
        <taxon>Bacteria</taxon>
        <taxon>Pseudomonadati</taxon>
        <taxon>Pseudomonadota</taxon>
        <taxon>Alphaproteobacteria</taxon>
        <taxon>Hyphomicrobiales</taxon>
        <taxon>Devosiaceae</taxon>
        <taxon>Devosia</taxon>
    </lineage>
</organism>
<evidence type="ECO:0000256" key="7">
    <source>
        <dbReference type="SAM" id="MobiDB-lite"/>
    </source>
</evidence>
<dbReference type="InterPro" id="IPR014777">
    <property type="entry name" value="4pyrrole_Mease_sub1"/>
</dbReference>
<evidence type="ECO:0000259" key="8">
    <source>
        <dbReference type="Pfam" id="PF00590"/>
    </source>
</evidence>
<dbReference type="Pfam" id="PF10414">
    <property type="entry name" value="CysG_dimeriser"/>
    <property type="match status" value="1"/>
</dbReference>
<dbReference type="PROSITE" id="PS00839">
    <property type="entry name" value="SUMT_1"/>
    <property type="match status" value="1"/>
</dbReference>
<dbReference type="EC" id="2.1.1.107" evidence="2"/>
<protein>
    <recommendedName>
        <fullName evidence="2">uroporphyrinogen-III C-methyltransferase</fullName>
        <ecNumber evidence="2">2.1.1.107</ecNumber>
    </recommendedName>
</protein>
<dbReference type="InterPro" id="IPR019478">
    <property type="entry name" value="Sirohaem_synthase_dimer_dom"/>
</dbReference>
<dbReference type="Gene3D" id="3.40.50.720">
    <property type="entry name" value="NAD(P)-binding Rossmann-like Domain"/>
    <property type="match status" value="1"/>
</dbReference>
<accession>A0A178HXG7</accession>
<dbReference type="Gene3D" id="3.40.1010.10">
    <property type="entry name" value="Cobalt-precorrin-4 Transmethylase, Domain 1"/>
    <property type="match status" value="1"/>
</dbReference>
<dbReference type="GO" id="GO:0019354">
    <property type="term" value="P:siroheme biosynthetic process"/>
    <property type="evidence" value="ECO:0007669"/>
    <property type="project" value="InterPro"/>
</dbReference>
<dbReference type="InterPro" id="IPR037115">
    <property type="entry name" value="Sirohaem_synt_dimer_dom_sf"/>
</dbReference>
<keyword evidence="5" id="KW-0627">Porphyrin biosynthesis</keyword>